<gene>
    <name evidence="1" type="ORF">ACFQL7_23775</name>
</gene>
<dbReference type="EMBL" id="JBHTAX010000005">
    <property type="protein sequence ID" value="MFC7192530.1"/>
    <property type="molecule type" value="Genomic_DNA"/>
</dbReference>
<dbReference type="AlphaFoldDB" id="A0ABD5YT30"/>
<name>A0ABD5YT30_9EURY</name>
<dbReference type="GeneID" id="76202218"/>
<reference evidence="1 2" key="1">
    <citation type="journal article" date="2019" name="Int. J. Syst. Evol. Microbiol.">
        <title>The Global Catalogue of Microorganisms (GCM) 10K type strain sequencing project: providing services to taxonomists for standard genome sequencing and annotation.</title>
        <authorList>
            <consortium name="The Broad Institute Genomics Platform"/>
            <consortium name="The Broad Institute Genome Sequencing Center for Infectious Disease"/>
            <person name="Wu L."/>
            <person name="Ma J."/>
        </authorList>
    </citation>
    <scope>NUCLEOTIDE SEQUENCE [LARGE SCALE GENOMIC DNA]</scope>
    <source>
        <strain evidence="1 2">RDMS1</strain>
    </source>
</reference>
<proteinExistence type="predicted"/>
<keyword evidence="2" id="KW-1185">Reference proteome</keyword>
<dbReference type="Proteomes" id="UP001596417">
    <property type="component" value="Unassembled WGS sequence"/>
</dbReference>
<accession>A0ABD5YT30</accession>
<evidence type="ECO:0000313" key="1">
    <source>
        <dbReference type="EMBL" id="MFC7192530.1"/>
    </source>
</evidence>
<protein>
    <submittedName>
        <fullName evidence="1">Uncharacterized protein</fullName>
    </submittedName>
</protein>
<dbReference type="RefSeq" id="WP_264556575.1">
    <property type="nucleotide sequence ID" value="NZ_CP109981.1"/>
</dbReference>
<evidence type="ECO:0000313" key="2">
    <source>
        <dbReference type="Proteomes" id="UP001596417"/>
    </source>
</evidence>
<comment type="caution">
    <text evidence="1">The sequence shown here is derived from an EMBL/GenBank/DDBJ whole genome shotgun (WGS) entry which is preliminary data.</text>
</comment>
<organism evidence="1 2">
    <name type="scientific">Halocatena marina</name>
    <dbReference type="NCBI Taxonomy" id="2934937"/>
    <lineage>
        <taxon>Archaea</taxon>
        <taxon>Methanobacteriati</taxon>
        <taxon>Methanobacteriota</taxon>
        <taxon>Stenosarchaea group</taxon>
        <taxon>Halobacteria</taxon>
        <taxon>Halobacteriales</taxon>
        <taxon>Natronomonadaceae</taxon>
        <taxon>Halocatena</taxon>
    </lineage>
</organism>
<sequence length="145" mass="16435">MKYPFFSAPSDATFPIVHEFVDFSFGGITDYKLVAGVPAVLVEVKPDTVFSPIPEGETPFRATIAGTRGMWDGESRCDFRDRCAVVRFGQSNNLEYFSNRTNSGPRRRFSIIWYHITRLTITESVIFRISHLNVFNNIGDAIEIC</sequence>